<dbReference type="Proteomes" id="UP000241899">
    <property type="component" value="Unassembled WGS sequence"/>
</dbReference>
<comment type="caution">
    <text evidence="3">The sequence shown here is derived from an EMBL/GenBank/DDBJ whole genome shotgun (WGS) entry which is preliminary data.</text>
</comment>
<proteinExistence type="predicted"/>
<organism evidence="3 4">
    <name type="scientific">Phaeovulum veldkampii DSM 11550</name>
    <dbReference type="NCBI Taxonomy" id="1185920"/>
    <lineage>
        <taxon>Bacteria</taxon>
        <taxon>Pseudomonadati</taxon>
        <taxon>Pseudomonadota</taxon>
        <taxon>Alphaproteobacteria</taxon>
        <taxon>Rhodobacterales</taxon>
        <taxon>Paracoccaceae</taxon>
        <taxon>Phaeovulum</taxon>
    </lineage>
</organism>
<name>A0A2T4JMM7_9RHOB</name>
<accession>A0A2T4JMM7</accession>
<dbReference type="OrthoDB" id="9766552at2"/>
<keyword evidence="3" id="KW-0670">Pyruvate</keyword>
<dbReference type="InterPro" id="IPR037035">
    <property type="entry name" value="GK-like_C_sf"/>
</dbReference>
<dbReference type="GO" id="GO:0008887">
    <property type="term" value="F:glycerate kinase activity"/>
    <property type="evidence" value="ECO:0007669"/>
    <property type="project" value="InterPro"/>
</dbReference>
<dbReference type="InterPro" id="IPR038614">
    <property type="entry name" value="GK_N_sf"/>
</dbReference>
<evidence type="ECO:0000259" key="1">
    <source>
        <dbReference type="Pfam" id="PF05161"/>
    </source>
</evidence>
<dbReference type="InterPro" id="IPR025286">
    <property type="entry name" value="MOFRL_assoc_dom"/>
</dbReference>
<dbReference type="PANTHER" id="PTHR12227">
    <property type="entry name" value="GLYCERATE KINASE"/>
    <property type="match status" value="1"/>
</dbReference>
<dbReference type="SUPFAM" id="SSF82544">
    <property type="entry name" value="GckA/TtuD-like"/>
    <property type="match status" value="1"/>
</dbReference>
<evidence type="ECO:0000313" key="3">
    <source>
        <dbReference type="EMBL" id="PTE19007.1"/>
    </source>
</evidence>
<dbReference type="Pfam" id="PF05161">
    <property type="entry name" value="MOFRL"/>
    <property type="match status" value="1"/>
</dbReference>
<protein>
    <submittedName>
        <fullName evidence="3">Hydroxypyruvate reductase</fullName>
    </submittedName>
</protein>
<evidence type="ECO:0000259" key="2">
    <source>
        <dbReference type="Pfam" id="PF13660"/>
    </source>
</evidence>
<dbReference type="AlphaFoldDB" id="A0A2T4JMM7"/>
<dbReference type="Gene3D" id="3.40.50.10180">
    <property type="entry name" value="Glycerate kinase, MOFRL-like N-terminal domain"/>
    <property type="match status" value="1"/>
</dbReference>
<sequence length="415" mass="40695">MDGFETLAERARALFDCGVAAADPAAAVRRGLTELSADPPGPGGRWQVIALGKAARAMTGAALSALPPGTDALVVTNHENAAPLAGAEVLGAGHPVPDAAGAVAAGRVEQALRALGPQDRLLALISGGGSALLPAPVAGISLADKAAVNRLLLGSGADIGQINLVRQALSRLKGGGWLRACRAPVVALILSDVPGDDLRVIASGPTVAPVGSRAEAAALCQRLGVWAALPEPVRAYLRASEPVVARALPPARNILVGSNALSLRAMVAAGAQAAPFALAGDVAQAAARIVAALAGLSRGAALVLGGETTVRLTGDGAGGRNQELALRVAVLAEESGLAGPWAFLAGGSDGRDGTTEATGGLVGPCTLAAMRRAGVDPMAALARNDSGPALAAAGAALVTGPTGTNVADLAVALRG</sequence>
<dbReference type="InterPro" id="IPR007835">
    <property type="entry name" value="MOFRL"/>
</dbReference>
<dbReference type="RefSeq" id="WP_107323744.1">
    <property type="nucleotide sequence ID" value="NZ_PZKF01000003.1"/>
</dbReference>
<dbReference type="Gene3D" id="3.40.1480.10">
    <property type="entry name" value="MOFRL domain"/>
    <property type="match status" value="1"/>
</dbReference>
<feature type="domain" description="MOFRL-associated" evidence="2">
    <location>
        <begin position="11"/>
        <end position="238"/>
    </location>
</feature>
<dbReference type="InterPro" id="IPR039760">
    <property type="entry name" value="MOFRL_protein"/>
</dbReference>
<dbReference type="EMBL" id="PZKF01000003">
    <property type="protein sequence ID" value="PTE19007.1"/>
    <property type="molecule type" value="Genomic_DNA"/>
</dbReference>
<dbReference type="Pfam" id="PF13660">
    <property type="entry name" value="DUF4147"/>
    <property type="match status" value="1"/>
</dbReference>
<feature type="domain" description="MOFRL" evidence="1">
    <location>
        <begin position="301"/>
        <end position="408"/>
    </location>
</feature>
<dbReference type="PANTHER" id="PTHR12227:SF0">
    <property type="entry name" value="GLYCERATE KINASE"/>
    <property type="match status" value="1"/>
</dbReference>
<gene>
    <name evidence="3" type="ORF">C5F46_01610</name>
</gene>
<dbReference type="GO" id="GO:0005737">
    <property type="term" value="C:cytoplasm"/>
    <property type="evidence" value="ECO:0007669"/>
    <property type="project" value="TreeGrafter"/>
</dbReference>
<evidence type="ECO:0000313" key="4">
    <source>
        <dbReference type="Proteomes" id="UP000241899"/>
    </source>
</evidence>
<reference evidence="3 4" key="1">
    <citation type="submission" date="2018-03" db="EMBL/GenBank/DDBJ databases">
        <title>Rhodobacter veldkampii.</title>
        <authorList>
            <person name="Meyer T.E."/>
            <person name="Miller S."/>
            <person name="Lodha T."/>
            <person name="Gandham S."/>
            <person name="Chintalapati S."/>
            <person name="Chintalapati V.R."/>
        </authorList>
    </citation>
    <scope>NUCLEOTIDE SEQUENCE [LARGE SCALE GENOMIC DNA]</scope>
    <source>
        <strain evidence="3 4">DSM 11550</strain>
    </source>
</reference>
<keyword evidence="4" id="KW-1185">Reference proteome</keyword>